<dbReference type="GO" id="GO:0003700">
    <property type="term" value="F:DNA-binding transcription factor activity"/>
    <property type="evidence" value="ECO:0007669"/>
    <property type="project" value="InterPro"/>
</dbReference>
<protein>
    <submittedName>
        <fullName evidence="5">Metalloregulator ArsR/SmtB family transcription factor</fullName>
    </submittedName>
</protein>
<dbReference type="PRINTS" id="PR00778">
    <property type="entry name" value="HTHARSR"/>
</dbReference>
<dbReference type="SUPFAM" id="SSF46785">
    <property type="entry name" value="Winged helix' DNA-binding domain"/>
    <property type="match status" value="1"/>
</dbReference>
<evidence type="ECO:0000256" key="3">
    <source>
        <dbReference type="ARBA" id="ARBA00023163"/>
    </source>
</evidence>
<evidence type="ECO:0000256" key="2">
    <source>
        <dbReference type="ARBA" id="ARBA00023125"/>
    </source>
</evidence>
<keyword evidence="2" id="KW-0238">DNA-binding</keyword>
<evidence type="ECO:0000259" key="4">
    <source>
        <dbReference type="PROSITE" id="PS50987"/>
    </source>
</evidence>
<dbReference type="InterPro" id="IPR051081">
    <property type="entry name" value="HTH_MetalResp_TranReg"/>
</dbReference>
<keyword evidence="1" id="KW-0805">Transcription regulation</keyword>
<dbReference type="PROSITE" id="PS50987">
    <property type="entry name" value="HTH_ARSR_2"/>
    <property type="match status" value="1"/>
</dbReference>
<dbReference type="PANTHER" id="PTHR33154">
    <property type="entry name" value="TRANSCRIPTIONAL REGULATOR, ARSR FAMILY"/>
    <property type="match status" value="1"/>
</dbReference>
<keyword evidence="3" id="KW-0804">Transcription</keyword>
<feature type="domain" description="HTH arsR-type" evidence="4">
    <location>
        <begin position="11"/>
        <end position="106"/>
    </location>
</feature>
<dbReference type="Gene3D" id="1.10.10.10">
    <property type="entry name" value="Winged helix-like DNA-binding domain superfamily/Winged helix DNA-binding domain"/>
    <property type="match status" value="1"/>
</dbReference>
<sequence>MTNDIPLQDISNAKIFETYEQKFKAIADQKRLQIMNILTMKGEMCVCDLAPLMDMKQSKLSYHLKILLDANIVKKETKGTWSYYSLNQEEINHLLSAELCCLFRPSC</sequence>
<dbReference type="PANTHER" id="PTHR33154:SF18">
    <property type="entry name" value="ARSENICAL RESISTANCE OPERON REPRESSOR"/>
    <property type="match status" value="1"/>
</dbReference>
<dbReference type="Proteomes" id="UP000465062">
    <property type="component" value="Chromosome"/>
</dbReference>
<dbReference type="SMART" id="SM00418">
    <property type="entry name" value="HTH_ARSR"/>
    <property type="match status" value="1"/>
</dbReference>
<dbReference type="KEGG" id="bvq:FHE72_05350"/>
<gene>
    <name evidence="5" type="ORF">FHE72_05350</name>
</gene>
<dbReference type="InterPro" id="IPR011991">
    <property type="entry name" value="ArsR-like_HTH"/>
</dbReference>
<proteinExistence type="predicted"/>
<dbReference type="EMBL" id="CP047394">
    <property type="protein sequence ID" value="QHE63668.1"/>
    <property type="molecule type" value="Genomic_DNA"/>
</dbReference>
<name>A0A6I6UP15_9BACI</name>
<organism evidence="5 6">
    <name type="scientific">Rossellomorea vietnamensis</name>
    <dbReference type="NCBI Taxonomy" id="218284"/>
    <lineage>
        <taxon>Bacteria</taxon>
        <taxon>Bacillati</taxon>
        <taxon>Bacillota</taxon>
        <taxon>Bacilli</taxon>
        <taxon>Bacillales</taxon>
        <taxon>Bacillaceae</taxon>
        <taxon>Rossellomorea</taxon>
    </lineage>
</organism>
<accession>A0A6I6UP15</accession>
<evidence type="ECO:0000313" key="6">
    <source>
        <dbReference type="Proteomes" id="UP000465062"/>
    </source>
</evidence>
<reference evidence="5 6" key="1">
    <citation type="submission" date="2019-06" db="EMBL/GenBank/DDBJ databases">
        <title>An operon consisting of a P-type ATPase gene and a transcriptional regular gene given the different cadmium resistance in Bacillus vietamensis 151-6 and Bacillus marisflavi 151-25.</title>
        <authorList>
            <person name="Yu X."/>
        </authorList>
    </citation>
    <scope>NUCLEOTIDE SEQUENCE [LARGE SCALE GENOMIC DNA]</scope>
    <source>
        <strain evidence="5 6">151-6</strain>
    </source>
</reference>
<dbReference type="InterPro" id="IPR036388">
    <property type="entry name" value="WH-like_DNA-bd_sf"/>
</dbReference>
<evidence type="ECO:0000313" key="5">
    <source>
        <dbReference type="EMBL" id="QHE63668.1"/>
    </source>
</evidence>
<dbReference type="InterPro" id="IPR001845">
    <property type="entry name" value="HTH_ArsR_DNA-bd_dom"/>
</dbReference>
<dbReference type="GO" id="GO:0003677">
    <property type="term" value="F:DNA binding"/>
    <property type="evidence" value="ECO:0007669"/>
    <property type="project" value="UniProtKB-KW"/>
</dbReference>
<dbReference type="RefSeq" id="WP_159363211.1">
    <property type="nucleotide sequence ID" value="NZ_CP047394.1"/>
</dbReference>
<evidence type="ECO:0000256" key="1">
    <source>
        <dbReference type="ARBA" id="ARBA00023015"/>
    </source>
</evidence>
<dbReference type="AlphaFoldDB" id="A0A6I6UP15"/>
<dbReference type="InterPro" id="IPR036390">
    <property type="entry name" value="WH_DNA-bd_sf"/>
</dbReference>
<dbReference type="CDD" id="cd00090">
    <property type="entry name" value="HTH_ARSR"/>
    <property type="match status" value="1"/>
</dbReference>
<dbReference type="NCBIfam" id="NF033788">
    <property type="entry name" value="HTH_metalloreg"/>
    <property type="match status" value="1"/>
</dbReference>
<dbReference type="Pfam" id="PF01022">
    <property type="entry name" value="HTH_5"/>
    <property type="match status" value="1"/>
</dbReference>